<organism evidence="1 2">
    <name type="scientific">Corynebacterium propinquum</name>
    <dbReference type="NCBI Taxonomy" id="43769"/>
    <lineage>
        <taxon>Bacteria</taxon>
        <taxon>Bacillati</taxon>
        <taxon>Actinomycetota</taxon>
        <taxon>Actinomycetes</taxon>
        <taxon>Mycobacteriales</taxon>
        <taxon>Corynebacteriaceae</taxon>
        <taxon>Corynebacterium</taxon>
    </lineage>
</organism>
<comment type="caution">
    <text evidence="1">The sequence shown here is derived from an EMBL/GenBank/DDBJ whole genome shotgun (WGS) entry which is preliminary data.</text>
</comment>
<dbReference type="Proteomes" id="UP001226160">
    <property type="component" value="Unassembled WGS sequence"/>
</dbReference>
<proteinExistence type="predicted"/>
<protein>
    <recommendedName>
        <fullName evidence="3">DUF4439 domain-containing protein</fullName>
    </recommendedName>
</protein>
<dbReference type="EMBL" id="JASNVP010000002">
    <property type="protein sequence ID" value="MDK4325269.1"/>
    <property type="molecule type" value="Genomic_DNA"/>
</dbReference>
<sequence length="259" mass="27602">MAFSAEDEAAAFAESDPRFSELRAQQASELFGEIARICGHHPDGSAPATCAVDRTERSNYDGNHHIANTPDQALHQLVESLADAPQPSQALLIEQAVTVAKQLPNHEDVLTAAVDTLRADEVSLPGSWTDMPDWEYQLGTALEAARAFTAGAAATHTEQAAAHSDARLALLRQFGGELSERALTYQGHGPSALLPGDAAAQEASAQDASAVHDGNAVEFVTTALQQTSQQWKHRALSVRDTEWSILAVLFAAETNQDLG</sequence>
<dbReference type="AlphaFoldDB" id="A0AAP4F795"/>
<reference evidence="1" key="1">
    <citation type="submission" date="2023-05" db="EMBL/GenBank/DDBJ databases">
        <title>Metabolic capabilities are highly conserved among human nasal-associated Corynebacterium species in pangenomic analyses.</title>
        <authorList>
            <person name="Tran T.H."/>
            <person name="Roberts A.Q."/>
            <person name="Escapa I.F."/>
            <person name="Gao W."/>
            <person name="Conlan S."/>
            <person name="Kong H."/>
            <person name="Segre J.A."/>
            <person name="Kelly M.S."/>
            <person name="Lemon K.P."/>
        </authorList>
    </citation>
    <scope>NUCLEOTIDE SEQUENCE</scope>
    <source>
        <strain evidence="1">KPL2654</strain>
    </source>
</reference>
<dbReference type="RefSeq" id="WP_284589474.1">
    <property type="nucleotide sequence ID" value="NZ_CP100361.1"/>
</dbReference>
<evidence type="ECO:0000313" key="1">
    <source>
        <dbReference type="EMBL" id="MDK4325269.1"/>
    </source>
</evidence>
<gene>
    <name evidence="1" type="ORF">QPX54_01885</name>
</gene>
<name>A0AAP4F795_9CORY</name>
<evidence type="ECO:0000313" key="2">
    <source>
        <dbReference type="Proteomes" id="UP001226160"/>
    </source>
</evidence>
<evidence type="ECO:0008006" key="3">
    <source>
        <dbReference type="Google" id="ProtNLM"/>
    </source>
</evidence>
<accession>A0AAP4F795</accession>